<evidence type="ECO:0000313" key="1">
    <source>
        <dbReference type="EMBL" id="WWC85827.1"/>
    </source>
</evidence>
<protein>
    <submittedName>
        <fullName evidence="1">Uncharacterized protein</fullName>
    </submittedName>
</protein>
<organism evidence="1 2">
    <name type="scientific">Kwoniella dendrophila CBS 6074</name>
    <dbReference type="NCBI Taxonomy" id="1295534"/>
    <lineage>
        <taxon>Eukaryota</taxon>
        <taxon>Fungi</taxon>
        <taxon>Dikarya</taxon>
        <taxon>Basidiomycota</taxon>
        <taxon>Agaricomycotina</taxon>
        <taxon>Tremellomycetes</taxon>
        <taxon>Tremellales</taxon>
        <taxon>Cryptococcaceae</taxon>
        <taxon>Kwoniella</taxon>
    </lineage>
</organism>
<gene>
    <name evidence="1" type="ORF">L201_000694</name>
</gene>
<dbReference type="AlphaFoldDB" id="A0AAX4JM08"/>
<dbReference type="Proteomes" id="UP001355207">
    <property type="component" value="Chromosome 1"/>
</dbReference>
<evidence type="ECO:0000313" key="2">
    <source>
        <dbReference type="Proteomes" id="UP001355207"/>
    </source>
</evidence>
<sequence>MHHLIVLSLSPVGKNGLSTYDIQLTLDSGDDRPPMQHSNLPQRFKDTAGTMTAIKSGYVDDQGQFVDCGHTFDIESIVAQHRYKTGKLEEALREWEESYPEDFLNSRIRDLFATDFAENIALPSNYVAKESSSTDEIVTSSSNSSPLTDLYPKVWSMPGIGIPFVYTELSWEPQTLEGNEDVEDYAVPDHIMKSIEGMVQEASLQPQTLRSDVEDYMYDVPEHIKRGIESIILEK</sequence>
<dbReference type="GeneID" id="91091366"/>
<dbReference type="RefSeq" id="XP_066072590.1">
    <property type="nucleotide sequence ID" value="XM_066216493.1"/>
</dbReference>
<reference evidence="1 2" key="1">
    <citation type="submission" date="2024-01" db="EMBL/GenBank/DDBJ databases">
        <title>Comparative genomics of Cryptococcus and Kwoniella reveals pathogenesis evolution and contrasting modes of karyotype evolution via chromosome fusion or intercentromeric recombination.</title>
        <authorList>
            <person name="Coelho M.A."/>
            <person name="David-Palma M."/>
            <person name="Shea T."/>
            <person name="Bowers K."/>
            <person name="McGinley-Smith S."/>
            <person name="Mohammad A.W."/>
            <person name="Gnirke A."/>
            <person name="Yurkov A.M."/>
            <person name="Nowrousian M."/>
            <person name="Sun S."/>
            <person name="Cuomo C.A."/>
            <person name="Heitman J."/>
        </authorList>
    </citation>
    <scope>NUCLEOTIDE SEQUENCE [LARGE SCALE GENOMIC DNA]</scope>
    <source>
        <strain evidence="1 2">CBS 6074</strain>
    </source>
</reference>
<keyword evidence="2" id="KW-1185">Reference proteome</keyword>
<name>A0AAX4JM08_9TREE</name>
<proteinExistence type="predicted"/>
<accession>A0AAX4JM08</accession>
<dbReference type="EMBL" id="CP144098">
    <property type="protein sequence ID" value="WWC85827.1"/>
    <property type="molecule type" value="Genomic_DNA"/>
</dbReference>